<sequence length="106" mass="12231">MMLPRIQNTLDASTFHSEISPPFRLTPLLPNLCSPTDGSSFPNSFLRATRSNNDISKGRISQARKGQVPRYFHMNRQKEREKRNKARKKKTQRSFCAKSGRLNQPQ</sequence>
<evidence type="ECO:0000313" key="3">
    <source>
        <dbReference type="Proteomes" id="UP000499080"/>
    </source>
</evidence>
<dbReference type="EMBL" id="BGPR01000206">
    <property type="protein sequence ID" value="GBM04708.1"/>
    <property type="molecule type" value="Genomic_DNA"/>
</dbReference>
<comment type="caution">
    <text evidence="2">The sequence shown here is derived from an EMBL/GenBank/DDBJ whole genome shotgun (WGS) entry which is preliminary data.</text>
</comment>
<dbReference type="AlphaFoldDB" id="A0A4Y2CLU6"/>
<gene>
    <name evidence="2" type="ORF">AVEN_44844_1</name>
</gene>
<evidence type="ECO:0000256" key="1">
    <source>
        <dbReference type="SAM" id="MobiDB-lite"/>
    </source>
</evidence>
<proteinExistence type="predicted"/>
<name>A0A4Y2CLU6_ARAVE</name>
<keyword evidence="3" id="KW-1185">Reference proteome</keyword>
<organism evidence="2 3">
    <name type="scientific">Araneus ventricosus</name>
    <name type="common">Orbweaver spider</name>
    <name type="synonym">Epeira ventricosa</name>
    <dbReference type="NCBI Taxonomy" id="182803"/>
    <lineage>
        <taxon>Eukaryota</taxon>
        <taxon>Metazoa</taxon>
        <taxon>Ecdysozoa</taxon>
        <taxon>Arthropoda</taxon>
        <taxon>Chelicerata</taxon>
        <taxon>Arachnida</taxon>
        <taxon>Araneae</taxon>
        <taxon>Araneomorphae</taxon>
        <taxon>Entelegynae</taxon>
        <taxon>Araneoidea</taxon>
        <taxon>Araneidae</taxon>
        <taxon>Araneus</taxon>
    </lineage>
</organism>
<reference evidence="2 3" key="1">
    <citation type="journal article" date="2019" name="Sci. Rep.">
        <title>Orb-weaving spider Araneus ventricosus genome elucidates the spidroin gene catalogue.</title>
        <authorList>
            <person name="Kono N."/>
            <person name="Nakamura H."/>
            <person name="Ohtoshi R."/>
            <person name="Moran D.A.P."/>
            <person name="Shinohara A."/>
            <person name="Yoshida Y."/>
            <person name="Fujiwara M."/>
            <person name="Mori M."/>
            <person name="Tomita M."/>
            <person name="Arakawa K."/>
        </authorList>
    </citation>
    <scope>NUCLEOTIDE SEQUENCE [LARGE SCALE GENOMIC DNA]</scope>
</reference>
<accession>A0A4Y2CLU6</accession>
<dbReference type="Proteomes" id="UP000499080">
    <property type="component" value="Unassembled WGS sequence"/>
</dbReference>
<protein>
    <submittedName>
        <fullName evidence="2">Uncharacterized protein</fullName>
    </submittedName>
</protein>
<feature type="compositionally biased region" description="Basic residues" evidence="1">
    <location>
        <begin position="83"/>
        <end position="92"/>
    </location>
</feature>
<evidence type="ECO:0000313" key="2">
    <source>
        <dbReference type="EMBL" id="GBM04708.1"/>
    </source>
</evidence>
<feature type="region of interest" description="Disordered" evidence="1">
    <location>
        <begin position="46"/>
        <end position="106"/>
    </location>
</feature>